<keyword evidence="2" id="KW-1185">Reference proteome</keyword>
<dbReference type="AlphaFoldDB" id="A0A1I2V7C3"/>
<proteinExistence type="predicted"/>
<evidence type="ECO:0000313" key="1">
    <source>
        <dbReference type="EMBL" id="SFG85268.1"/>
    </source>
</evidence>
<organism evidence="1 2">
    <name type="scientific">Methylobacterium gossipiicola</name>
    <dbReference type="NCBI Taxonomy" id="582675"/>
    <lineage>
        <taxon>Bacteria</taxon>
        <taxon>Pseudomonadati</taxon>
        <taxon>Pseudomonadota</taxon>
        <taxon>Alphaproteobacteria</taxon>
        <taxon>Hyphomicrobiales</taxon>
        <taxon>Methylobacteriaceae</taxon>
        <taxon>Methylobacterium</taxon>
    </lineage>
</organism>
<name>A0A1I2V7C3_9HYPH</name>
<accession>A0A1I2V7C3</accession>
<protein>
    <submittedName>
        <fullName evidence="1">Uncharacterized protein</fullName>
    </submittedName>
</protein>
<dbReference type="STRING" id="582675.SAMN05192565_113117"/>
<dbReference type="EMBL" id="FOPM01000013">
    <property type="protein sequence ID" value="SFG85268.1"/>
    <property type="molecule type" value="Genomic_DNA"/>
</dbReference>
<dbReference type="Proteomes" id="UP000199229">
    <property type="component" value="Unassembled WGS sequence"/>
</dbReference>
<reference evidence="2" key="1">
    <citation type="submission" date="2016-10" db="EMBL/GenBank/DDBJ databases">
        <authorList>
            <person name="Varghese N."/>
            <person name="Submissions S."/>
        </authorList>
    </citation>
    <scope>NUCLEOTIDE SEQUENCE [LARGE SCALE GENOMIC DNA]</scope>
    <source>
        <strain evidence="2">Gh-105</strain>
    </source>
</reference>
<gene>
    <name evidence="1" type="ORF">SAMN05192565_113117</name>
</gene>
<sequence>MSNRVRLASLMQRLALTKADVARIARASEATVDSWLKPETSKSHRACPEVALAVIENAAGDPVCAFASEAADVLGITAARVKALAVDAQVGLGAALWAARRNDVVHPLVRVKAGDPLTLELGALSYLLLPGWAFLPLQGRDGRRCKLAVRATIEDGVEDPWLSTEAHDWADEAEARREASEAVAVAERMEEVRILGRRRVEALDAGDEAEVRRIDKALDLVGRTVDRVGLGGPDAV</sequence>
<evidence type="ECO:0000313" key="2">
    <source>
        <dbReference type="Proteomes" id="UP000199229"/>
    </source>
</evidence>